<organism evidence="1 2">
    <name type="scientific">Niastella caeni</name>
    <dbReference type="NCBI Taxonomy" id="2569763"/>
    <lineage>
        <taxon>Bacteria</taxon>
        <taxon>Pseudomonadati</taxon>
        <taxon>Bacteroidota</taxon>
        <taxon>Chitinophagia</taxon>
        <taxon>Chitinophagales</taxon>
        <taxon>Chitinophagaceae</taxon>
        <taxon>Niastella</taxon>
    </lineage>
</organism>
<sequence length="219" mass="25457">MKYLITLLIVLPLFMGSCKKDHEENGEDYGCIERIFISPKDHDIKSTDVPIVDKLFSDNGIDNSNFRYARYFQETRNRQYQPFELYNYKNVRVDQYKNGLRVFNAGMIFAFVNDKQDFVATNPVDVSGLDTVAHLTLPRLRKLFSDELKRSYAFHSQYADFCFEAEFGYYKKSIAIGNNENKTVKAWRVTIKGHRDVPAGYYADENGKLIFFDSGIIID</sequence>
<dbReference type="EMBL" id="STFF01000005">
    <property type="protein sequence ID" value="THU36989.1"/>
    <property type="molecule type" value="Genomic_DNA"/>
</dbReference>
<evidence type="ECO:0008006" key="3">
    <source>
        <dbReference type="Google" id="ProtNLM"/>
    </source>
</evidence>
<dbReference type="OrthoDB" id="657111at2"/>
<dbReference type="AlphaFoldDB" id="A0A4S8HR28"/>
<dbReference type="Proteomes" id="UP000306918">
    <property type="component" value="Unassembled WGS sequence"/>
</dbReference>
<reference evidence="1 2" key="1">
    <citation type="submission" date="2019-04" db="EMBL/GenBank/DDBJ databases">
        <title>Niastella caeni sp. nov., isolated from activated sludge.</title>
        <authorList>
            <person name="Sheng M."/>
        </authorList>
    </citation>
    <scope>NUCLEOTIDE SEQUENCE [LARGE SCALE GENOMIC DNA]</scope>
    <source>
        <strain evidence="1 2">HX-2-15</strain>
    </source>
</reference>
<proteinExistence type="predicted"/>
<name>A0A4S8HR28_9BACT</name>
<dbReference type="RefSeq" id="WP_136578665.1">
    <property type="nucleotide sequence ID" value="NZ_STFF01000005.1"/>
</dbReference>
<dbReference type="PROSITE" id="PS51257">
    <property type="entry name" value="PROKAR_LIPOPROTEIN"/>
    <property type="match status" value="1"/>
</dbReference>
<protein>
    <recommendedName>
        <fullName evidence="3">FTP domain-containing protein</fullName>
    </recommendedName>
</protein>
<keyword evidence="2" id="KW-1185">Reference proteome</keyword>
<comment type="caution">
    <text evidence="1">The sequence shown here is derived from an EMBL/GenBank/DDBJ whole genome shotgun (WGS) entry which is preliminary data.</text>
</comment>
<evidence type="ECO:0000313" key="2">
    <source>
        <dbReference type="Proteomes" id="UP000306918"/>
    </source>
</evidence>
<accession>A0A4S8HR28</accession>
<gene>
    <name evidence="1" type="ORF">FAM09_18710</name>
</gene>
<evidence type="ECO:0000313" key="1">
    <source>
        <dbReference type="EMBL" id="THU36989.1"/>
    </source>
</evidence>